<gene>
    <name evidence="1" type="ORF">J2S07_002707</name>
</gene>
<dbReference type="RefSeq" id="WP_307150901.1">
    <property type="nucleotide sequence ID" value="NZ_JAUSTU010000012.1"/>
</dbReference>
<name>A0ABT9V624_9BACL</name>
<comment type="caution">
    <text evidence="1">The sequence shown here is derived from an EMBL/GenBank/DDBJ whole genome shotgun (WGS) entry which is preliminary data.</text>
</comment>
<sequence>MFRFISILLIGLGGYWVLQNRFRVVNMILGNRMIRRFFVSSFMSLPFVRNQMMKTVFSSPDQAVQ</sequence>
<protein>
    <recommendedName>
        <fullName evidence="3">Na+/H+ antiporter</fullName>
    </recommendedName>
</protein>
<evidence type="ECO:0000313" key="2">
    <source>
        <dbReference type="Proteomes" id="UP001231362"/>
    </source>
</evidence>
<accession>A0ABT9V624</accession>
<evidence type="ECO:0000313" key="1">
    <source>
        <dbReference type="EMBL" id="MDQ0156387.1"/>
    </source>
</evidence>
<proteinExistence type="predicted"/>
<dbReference type="EMBL" id="JAUSTU010000012">
    <property type="protein sequence ID" value="MDQ0156387.1"/>
    <property type="molecule type" value="Genomic_DNA"/>
</dbReference>
<keyword evidence="2" id="KW-1185">Reference proteome</keyword>
<dbReference type="Proteomes" id="UP001231362">
    <property type="component" value="Unassembled WGS sequence"/>
</dbReference>
<organism evidence="1 2">
    <name type="scientific">Anoxybacillus andreesenii</name>
    <dbReference type="NCBI Taxonomy" id="1325932"/>
    <lineage>
        <taxon>Bacteria</taxon>
        <taxon>Bacillati</taxon>
        <taxon>Bacillota</taxon>
        <taxon>Bacilli</taxon>
        <taxon>Bacillales</taxon>
        <taxon>Anoxybacillaceae</taxon>
        <taxon>Anoxybacillus</taxon>
    </lineage>
</organism>
<evidence type="ECO:0008006" key="3">
    <source>
        <dbReference type="Google" id="ProtNLM"/>
    </source>
</evidence>
<reference evidence="1 2" key="1">
    <citation type="submission" date="2023-07" db="EMBL/GenBank/DDBJ databases">
        <title>Genomic Encyclopedia of Type Strains, Phase IV (KMG-IV): sequencing the most valuable type-strain genomes for metagenomic binning, comparative biology and taxonomic classification.</title>
        <authorList>
            <person name="Goeker M."/>
        </authorList>
    </citation>
    <scope>NUCLEOTIDE SEQUENCE [LARGE SCALE GENOMIC DNA]</scope>
    <source>
        <strain evidence="1 2">DSM 23948</strain>
    </source>
</reference>